<dbReference type="Proteomes" id="UP000605848">
    <property type="component" value="Unassembled WGS sequence"/>
</dbReference>
<accession>A0A936ZCV0</accession>
<name>A0A936ZCV0_9HYPH</name>
<dbReference type="EMBL" id="JAEQMY010000022">
    <property type="protein sequence ID" value="MBL0405490.1"/>
    <property type="molecule type" value="Genomic_DNA"/>
</dbReference>
<protein>
    <submittedName>
        <fullName evidence="1">Uncharacterized protein</fullName>
    </submittedName>
</protein>
<keyword evidence="2" id="KW-1185">Reference proteome</keyword>
<dbReference type="RefSeq" id="WP_202061389.1">
    <property type="nucleotide sequence ID" value="NZ_JAEQMY010000022.1"/>
</dbReference>
<organism evidence="1 2">
    <name type="scientific">Microvirga aerilata</name>
    <dbReference type="NCBI Taxonomy" id="670292"/>
    <lineage>
        <taxon>Bacteria</taxon>
        <taxon>Pseudomonadati</taxon>
        <taxon>Pseudomonadota</taxon>
        <taxon>Alphaproteobacteria</taxon>
        <taxon>Hyphomicrobiales</taxon>
        <taxon>Methylobacteriaceae</taxon>
        <taxon>Microvirga</taxon>
    </lineage>
</organism>
<reference evidence="1" key="1">
    <citation type="submission" date="2021-01" db="EMBL/GenBank/DDBJ databases">
        <title>Microvirga sp.</title>
        <authorList>
            <person name="Kim M.K."/>
        </authorList>
    </citation>
    <scope>NUCLEOTIDE SEQUENCE</scope>
    <source>
        <strain evidence="1">5420S-16</strain>
    </source>
</reference>
<evidence type="ECO:0000313" key="2">
    <source>
        <dbReference type="Proteomes" id="UP000605848"/>
    </source>
</evidence>
<sequence length="214" mass="23751">MPIISSSDIVGDDESDLLAHIRESASALFFHPPGTVRCRGVPLFRNQAARDLGCLLDLDPDVVSWTCLPTILAYGTGMHVPDFAVERSDGTILLDAVSPDAKSPPPDWVSDVARDLGYRYEAVSECDLHEGFRLDNARDLLRYANHRISLGDRVRLLTLLEEQGPMPLSVCMQVIRDGRDPIGVIATMALRRFVEIDLDDARIGPETRVYRSHV</sequence>
<proteinExistence type="predicted"/>
<comment type="caution">
    <text evidence="1">The sequence shown here is derived from an EMBL/GenBank/DDBJ whole genome shotgun (WGS) entry which is preliminary data.</text>
</comment>
<gene>
    <name evidence="1" type="ORF">JKG68_16090</name>
</gene>
<evidence type="ECO:0000313" key="1">
    <source>
        <dbReference type="EMBL" id="MBL0405490.1"/>
    </source>
</evidence>
<dbReference type="AlphaFoldDB" id="A0A936ZCV0"/>